<dbReference type="SUPFAM" id="SSF53807">
    <property type="entry name" value="Helical backbone' metal receptor"/>
    <property type="match status" value="1"/>
</dbReference>
<protein>
    <submittedName>
        <fullName evidence="3">Iron complex transport system substrate-binding protein</fullName>
    </submittedName>
</protein>
<dbReference type="PROSITE" id="PS50983">
    <property type="entry name" value="FE_B12_PBP"/>
    <property type="match status" value="1"/>
</dbReference>
<evidence type="ECO:0000313" key="3">
    <source>
        <dbReference type="EMBL" id="PXW49663.1"/>
    </source>
</evidence>
<accession>A0A318GD38</accession>
<dbReference type="AlphaFoldDB" id="A0A318GD38"/>
<dbReference type="EMBL" id="QJJG01000001">
    <property type="protein sequence ID" value="PXW49663.1"/>
    <property type="molecule type" value="Genomic_DNA"/>
</dbReference>
<evidence type="ECO:0000313" key="4">
    <source>
        <dbReference type="Proteomes" id="UP000247485"/>
    </source>
</evidence>
<name>A0A318GD38_KLEOX</name>
<dbReference type="InterPro" id="IPR002491">
    <property type="entry name" value="ABC_transptr_periplasmic_BD"/>
</dbReference>
<keyword evidence="1" id="KW-0732">Signal</keyword>
<evidence type="ECO:0000259" key="2">
    <source>
        <dbReference type="PROSITE" id="PS50983"/>
    </source>
</evidence>
<feature type="chain" id="PRO_5016327556" evidence="1">
    <location>
        <begin position="48"/>
        <end position="366"/>
    </location>
</feature>
<evidence type="ECO:0000256" key="1">
    <source>
        <dbReference type="SAM" id="SignalP"/>
    </source>
</evidence>
<dbReference type="InterPro" id="IPR050902">
    <property type="entry name" value="ABC_Transporter_SBP"/>
</dbReference>
<dbReference type="PANTHER" id="PTHR30535">
    <property type="entry name" value="VITAMIN B12-BINDING PROTEIN"/>
    <property type="match status" value="1"/>
</dbReference>
<dbReference type="Gene3D" id="3.40.50.1980">
    <property type="entry name" value="Nitrogenase molybdenum iron protein domain"/>
    <property type="match status" value="2"/>
</dbReference>
<proteinExistence type="predicted"/>
<feature type="signal peptide" evidence="1">
    <location>
        <begin position="1"/>
        <end position="47"/>
    </location>
</feature>
<gene>
    <name evidence="3" type="ORF">DET57_101364</name>
</gene>
<dbReference type="Pfam" id="PF01497">
    <property type="entry name" value="Peripla_BP_2"/>
    <property type="match status" value="1"/>
</dbReference>
<feature type="domain" description="Fe/B12 periplasmic-binding" evidence="2">
    <location>
        <begin position="71"/>
        <end position="358"/>
    </location>
</feature>
<dbReference type="PANTHER" id="PTHR30535:SF7">
    <property type="entry name" value="IRON(III) DICITRATE-BINDING PROTEIN"/>
    <property type="match status" value="1"/>
</dbReference>
<dbReference type="Proteomes" id="UP000247485">
    <property type="component" value="Unassembled WGS sequence"/>
</dbReference>
<reference evidence="3 4" key="1">
    <citation type="submission" date="2018-05" db="EMBL/GenBank/DDBJ databases">
        <title>Freshwater and sediment microbial communities from various areas in North America, analyzing microbe dynamics in response to fracking.</title>
        <authorList>
            <person name="Lamendella R."/>
        </authorList>
    </citation>
    <scope>NUCLEOTIDE SEQUENCE [LARGE SCALE GENOMIC DNA]</scope>
    <source>
        <strain evidence="3 4">67</strain>
    </source>
</reference>
<sequence length="366" mass="39609">MSHDQTFRSGINGTMIMHANFTSFTSKKTLLIIAGATLLLNSSVASAAKTEYPLTIKNCGRDITFNQAPKRVATVGQNSTEILYSLGLADRVVGTSLWFGPVPDAYKAANEKVDVIAQNIPSFEGIIAKKPELVASQFEWQIGPAGTVASYEQFSELNVPVYTAPADCAKDNEDGGDGVRKGMFDIAMVYQEVADLAKIFDVQDKGDALIASLKAREAAAINKISGMDKNVSAVFWFSSADLQLDPYVAGKFGPAAWIAQKLGVKNVIDSAEEWPTVGWETIAKANPSVIVLGEMSRRRFPADDWQVKMDYLKSDPVAKLLPAVKENHLPVIDVQTMNAGIRTIDGLEKLADALVEYGLAHPQASH</sequence>
<comment type="caution">
    <text evidence="3">The sequence shown here is derived from an EMBL/GenBank/DDBJ whole genome shotgun (WGS) entry which is preliminary data.</text>
</comment>
<organism evidence="3 4">
    <name type="scientific">Klebsiella oxytoca</name>
    <dbReference type="NCBI Taxonomy" id="571"/>
    <lineage>
        <taxon>Bacteria</taxon>
        <taxon>Pseudomonadati</taxon>
        <taxon>Pseudomonadota</taxon>
        <taxon>Gammaproteobacteria</taxon>
        <taxon>Enterobacterales</taxon>
        <taxon>Enterobacteriaceae</taxon>
        <taxon>Klebsiella/Raoultella group</taxon>
        <taxon>Klebsiella</taxon>
    </lineage>
</organism>